<evidence type="ECO:0000259" key="6">
    <source>
        <dbReference type="Pfam" id="PF00692"/>
    </source>
</evidence>
<evidence type="ECO:0000256" key="5">
    <source>
        <dbReference type="ARBA" id="ARBA00047686"/>
    </source>
</evidence>
<dbReference type="Proteomes" id="UP000235589">
    <property type="component" value="Chromosome"/>
</dbReference>
<evidence type="ECO:0000256" key="2">
    <source>
        <dbReference type="ARBA" id="ARBA00012379"/>
    </source>
</evidence>
<evidence type="ECO:0000256" key="1">
    <source>
        <dbReference type="ARBA" id="ARBA00006581"/>
    </source>
</evidence>
<name>A0A2K9P3N2_9FIRM</name>
<dbReference type="GO" id="GO:0006226">
    <property type="term" value="P:dUMP biosynthetic process"/>
    <property type="evidence" value="ECO:0007669"/>
    <property type="project" value="InterPro"/>
</dbReference>
<dbReference type="GeneID" id="98063095"/>
<keyword evidence="3" id="KW-0378">Hydrolase</keyword>
<evidence type="ECO:0000256" key="4">
    <source>
        <dbReference type="ARBA" id="ARBA00023080"/>
    </source>
</evidence>
<feature type="domain" description="dUTPase-like" evidence="6">
    <location>
        <begin position="37"/>
        <end position="169"/>
    </location>
</feature>
<dbReference type="AlphaFoldDB" id="A0A2K9P3N2"/>
<dbReference type="GO" id="GO:0004170">
    <property type="term" value="F:dUTP diphosphatase activity"/>
    <property type="evidence" value="ECO:0007669"/>
    <property type="project" value="UniProtKB-EC"/>
</dbReference>
<dbReference type="Gene3D" id="2.70.40.10">
    <property type="match status" value="1"/>
</dbReference>
<dbReference type="NCBIfam" id="TIGR00576">
    <property type="entry name" value="dut"/>
    <property type="match status" value="1"/>
</dbReference>
<comment type="catalytic activity">
    <reaction evidence="5">
        <text>dUTP + H2O = dUMP + diphosphate + H(+)</text>
        <dbReference type="Rhea" id="RHEA:10248"/>
        <dbReference type="ChEBI" id="CHEBI:15377"/>
        <dbReference type="ChEBI" id="CHEBI:15378"/>
        <dbReference type="ChEBI" id="CHEBI:33019"/>
        <dbReference type="ChEBI" id="CHEBI:61555"/>
        <dbReference type="ChEBI" id="CHEBI:246422"/>
        <dbReference type="EC" id="3.6.1.23"/>
    </reaction>
</comment>
<dbReference type="SUPFAM" id="SSF51283">
    <property type="entry name" value="dUTPase-like"/>
    <property type="match status" value="1"/>
</dbReference>
<dbReference type="CDD" id="cd07557">
    <property type="entry name" value="trimeric_dUTPase"/>
    <property type="match status" value="1"/>
</dbReference>
<dbReference type="InterPro" id="IPR033704">
    <property type="entry name" value="dUTPase_trimeric"/>
</dbReference>
<evidence type="ECO:0000313" key="7">
    <source>
        <dbReference type="EMBL" id="AUO19862.1"/>
    </source>
</evidence>
<organism evidence="7 8">
    <name type="scientific">Monoglobus pectinilyticus</name>
    <dbReference type="NCBI Taxonomy" id="1981510"/>
    <lineage>
        <taxon>Bacteria</taxon>
        <taxon>Bacillati</taxon>
        <taxon>Bacillota</taxon>
        <taxon>Clostridia</taxon>
        <taxon>Monoglobales</taxon>
        <taxon>Monoglobaceae</taxon>
        <taxon>Monoglobus</taxon>
    </lineage>
</organism>
<keyword evidence="8" id="KW-1185">Reference proteome</keyword>
<dbReference type="EMBL" id="CP020991">
    <property type="protein sequence ID" value="AUO19862.1"/>
    <property type="molecule type" value="Genomic_DNA"/>
</dbReference>
<reference evidence="7 8" key="1">
    <citation type="submission" date="2017-04" db="EMBL/GenBank/DDBJ databases">
        <title>Monoglobus pectinilyticus 14 draft genome.</title>
        <authorList>
            <person name="Kim C."/>
            <person name="Rosendale D.I."/>
            <person name="Kelly W.J."/>
            <person name="Tannock G.W."/>
            <person name="Patchett M.L."/>
            <person name="Jordens J.Z."/>
        </authorList>
    </citation>
    <scope>NUCLEOTIDE SEQUENCE [LARGE SCALE GENOMIC DNA]</scope>
    <source>
        <strain evidence="7 8">14</strain>
    </source>
</reference>
<dbReference type="GO" id="GO:0000287">
    <property type="term" value="F:magnesium ion binding"/>
    <property type="evidence" value="ECO:0007669"/>
    <property type="project" value="InterPro"/>
</dbReference>
<dbReference type="OrthoDB" id="9809956at2"/>
<keyword evidence="4" id="KW-0546">Nucleotide metabolism</keyword>
<dbReference type="KEGG" id="mpec:B9O19_01708"/>
<proteinExistence type="inferred from homology"/>
<dbReference type="InterPro" id="IPR036157">
    <property type="entry name" value="dUTPase-like_sf"/>
</dbReference>
<dbReference type="GO" id="GO:0046081">
    <property type="term" value="P:dUTP catabolic process"/>
    <property type="evidence" value="ECO:0007669"/>
    <property type="project" value="InterPro"/>
</dbReference>
<accession>A0A2K9P3N2</accession>
<protein>
    <recommendedName>
        <fullName evidence="2">dUTP diphosphatase</fullName>
        <ecNumber evidence="2">3.6.1.23</ecNumber>
    </recommendedName>
</protein>
<gene>
    <name evidence="7" type="ORF">B9O19_01708</name>
</gene>
<dbReference type="InterPro" id="IPR008181">
    <property type="entry name" value="dUTPase"/>
</dbReference>
<dbReference type="RefSeq" id="WP_102366028.1">
    <property type="nucleotide sequence ID" value="NZ_CP020991.1"/>
</dbReference>
<sequence length="170" mass="18798">MTGIAKFEKVSIEQFTEGWNNCFGSTDIDKIKKTYESIKLPKRATAGSAGYDFYSTLDFELKPNETIMIPTGIRTKIDNSWVLCLYPRSGLGFKFRLQLNNTVGIIDSDYYNSDNEGHIFIKITNDTNTGKTVSLKQGDAFAQGIFVQYGITVDDDATGVRNGGFGSTGK</sequence>
<evidence type="ECO:0000256" key="3">
    <source>
        <dbReference type="ARBA" id="ARBA00022801"/>
    </source>
</evidence>
<dbReference type="PANTHER" id="PTHR11241:SF0">
    <property type="entry name" value="DEOXYURIDINE 5'-TRIPHOSPHATE NUCLEOTIDOHYDROLASE"/>
    <property type="match status" value="1"/>
</dbReference>
<dbReference type="PANTHER" id="PTHR11241">
    <property type="entry name" value="DEOXYURIDINE 5'-TRIPHOSPHATE NUCLEOTIDOHYDROLASE"/>
    <property type="match status" value="1"/>
</dbReference>
<evidence type="ECO:0000313" key="8">
    <source>
        <dbReference type="Proteomes" id="UP000235589"/>
    </source>
</evidence>
<dbReference type="EC" id="3.6.1.23" evidence="2"/>
<comment type="similarity">
    <text evidence="1">Belongs to the dUTPase family.</text>
</comment>
<dbReference type="Pfam" id="PF00692">
    <property type="entry name" value="dUTPase"/>
    <property type="match status" value="1"/>
</dbReference>
<dbReference type="InterPro" id="IPR029054">
    <property type="entry name" value="dUTPase-like"/>
</dbReference>